<comment type="subcellular location">
    <subcellularLocation>
        <location evidence="2">Cell inner membrane</location>
        <topology evidence="2">Multi-pass membrane protein</topology>
    </subcellularLocation>
</comment>
<dbReference type="Pfam" id="PF01590">
    <property type="entry name" value="GAF"/>
    <property type="match status" value="1"/>
</dbReference>
<accession>A0ABQ3ALS0</accession>
<dbReference type="Gene3D" id="1.10.287.130">
    <property type="match status" value="1"/>
</dbReference>
<dbReference type="SUPFAM" id="SSF47226">
    <property type="entry name" value="Histidine-containing phosphotransfer domain, HPT domain"/>
    <property type="match status" value="1"/>
</dbReference>
<dbReference type="Proteomes" id="UP000601597">
    <property type="component" value="Unassembled WGS sequence"/>
</dbReference>
<dbReference type="CDD" id="cd00082">
    <property type="entry name" value="HisKA"/>
    <property type="match status" value="1"/>
</dbReference>
<evidence type="ECO:0000256" key="8">
    <source>
        <dbReference type="ARBA" id="ARBA00022692"/>
    </source>
</evidence>
<keyword evidence="10" id="KW-0547">Nucleotide-binding</keyword>
<dbReference type="SUPFAM" id="SSF52172">
    <property type="entry name" value="CheY-like"/>
    <property type="match status" value="1"/>
</dbReference>
<dbReference type="SMART" id="SM00388">
    <property type="entry name" value="HisKA"/>
    <property type="match status" value="1"/>
</dbReference>
<evidence type="ECO:0000259" key="18">
    <source>
        <dbReference type="PROSITE" id="PS50112"/>
    </source>
</evidence>
<sequence length="926" mass="103873">MQSPPLPENEQQRLDRLLRMDVLDTAPEQLYDDITRLATLLCNTRYATVTLIDRDRQWFKSRQGGLDVQETHRDVAFCSHAILQDDLFIIEDAAEDQRFADNPLVTGGPMIRFYAGAPLITADGSAIGTLCVFNPEPGSLRPDQREGLKLLAAQVTERLERRVEATLNRYIGSILDNSDLYVLLLDLRRDRVLYTNQAMQGRLESDGDTSSMVFSELFPVLELQDFIADTQGEHTLETRVRFNAEDTVTTWVRLINARENGRDNLLVIIHDQAALRASRLEAREARSNVRLFSQAAMQSQNLVVITDKDEHITWVNRSFEKQTGYPLNEVVGRRPGEFLQGPDTSRDARRWLREQMDQGRAVRQEILNYGRDGESYWLDVYIEPIRDEQGQVTHFVSSQTNITRRKEQELAMRQARDAAEGANRAKSDFLANISHELRTPLNGILGMAELMQDRAPENLQSMVQTLNLSSRHLLRLLNDILDLSYIESGHMSLDPAPMNPAAELQEVAELFRARAAEVGTELELAVEGLDDIWVQGDATRIKQVVMNLVGNAVKFTEQGRIRVQARALSKDHRQVQLELAVADNGPGIPEAEQKRIFEHFEQLDNSATRAHGGSGLGLAISRQLLQLMGADLALDSARGQGARFHTIVTLPRAKSPQALPDTDTGQYGRTPLRDVLVLDDNEVNRQVLDSMLLNAGAHRVYTAGSGRRALAMLDNIRPDLVFVDIQMPGMDGFQFLDQARQRLAEAGRRLPRLIACTAHSGRDHRRQMLARGFDAHLEKPVTHDALNQLLDRLTVTVASQAPATPAAPDPVGHSLLDSTAMQRAFGDDQLLKEQFLELFLDNYPDHIDAIRQALADQQLLDHADAAHTLKGLAGYFGDDELSEATSELEQAMKQNQPQLARRCFTRAEAILTELAPTIARTIDREP</sequence>
<dbReference type="PROSITE" id="PS50894">
    <property type="entry name" value="HPT"/>
    <property type="match status" value="1"/>
</dbReference>
<evidence type="ECO:0000313" key="21">
    <source>
        <dbReference type="EMBL" id="GGY59929.1"/>
    </source>
</evidence>
<evidence type="ECO:0000256" key="13">
    <source>
        <dbReference type="ARBA" id="ARBA00023136"/>
    </source>
</evidence>
<dbReference type="InterPro" id="IPR003018">
    <property type="entry name" value="GAF"/>
</dbReference>
<feature type="domain" description="PAC" evidence="19">
    <location>
        <begin position="360"/>
        <end position="414"/>
    </location>
</feature>
<evidence type="ECO:0000256" key="6">
    <source>
        <dbReference type="ARBA" id="ARBA00022553"/>
    </source>
</evidence>
<keyword evidence="12" id="KW-0902">Two-component regulatory system</keyword>
<dbReference type="SMART" id="SM00086">
    <property type="entry name" value="PAC"/>
    <property type="match status" value="1"/>
</dbReference>
<dbReference type="EC" id="2.7.13.3" evidence="3"/>
<keyword evidence="4" id="KW-1003">Cell membrane</keyword>
<dbReference type="InterPro" id="IPR003661">
    <property type="entry name" value="HisK_dim/P_dom"/>
</dbReference>
<dbReference type="SUPFAM" id="SSF55874">
    <property type="entry name" value="ATPase domain of HSP90 chaperone/DNA topoisomerase II/histidine kinase"/>
    <property type="match status" value="1"/>
</dbReference>
<evidence type="ECO:0000259" key="19">
    <source>
        <dbReference type="PROSITE" id="PS50113"/>
    </source>
</evidence>
<keyword evidence="9" id="KW-0418">Kinase</keyword>
<dbReference type="Pfam" id="PF00512">
    <property type="entry name" value="HisKA"/>
    <property type="match status" value="1"/>
</dbReference>
<dbReference type="SMART" id="SM00387">
    <property type="entry name" value="HATPase_c"/>
    <property type="match status" value="1"/>
</dbReference>
<dbReference type="PROSITE" id="PS50113">
    <property type="entry name" value="PAC"/>
    <property type="match status" value="1"/>
</dbReference>
<keyword evidence="8" id="KW-0812">Transmembrane</keyword>
<evidence type="ECO:0000259" key="17">
    <source>
        <dbReference type="PROSITE" id="PS50110"/>
    </source>
</evidence>
<keyword evidence="7" id="KW-0808">Transferase</keyword>
<dbReference type="PRINTS" id="PR00344">
    <property type="entry name" value="BCTRLSENSOR"/>
</dbReference>
<keyword evidence="6 15" id="KW-0597">Phosphoprotein</keyword>
<comment type="caution">
    <text evidence="21">The sequence shown here is derived from an EMBL/GenBank/DDBJ whole genome shotgun (WGS) entry which is preliminary data.</text>
</comment>
<dbReference type="InterPro" id="IPR001610">
    <property type="entry name" value="PAC"/>
</dbReference>
<dbReference type="Pfam" id="PF01627">
    <property type="entry name" value="Hpt"/>
    <property type="match status" value="1"/>
</dbReference>
<evidence type="ECO:0000259" key="20">
    <source>
        <dbReference type="PROSITE" id="PS50894"/>
    </source>
</evidence>
<reference evidence="22" key="1">
    <citation type="journal article" date="2019" name="Int. J. Syst. Evol. Microbiol.">
        <title>The Global Catalogue of Microorganisms (GCM) 10K type strain sequencing project: providing services to taxonomists for standard genome sequencing and annotation.</title>
        <authorList>
            <consortium name="The Broad Institute Genomics Platform"/>
            <consortium name="The Broad Institute Genome Sequencing Center for Infectious Disease"/>
            <person name="Wu L."/>
            <person name="Ma J."/>
        </authorList>
    </citation>
    <scope>NUCLEOTIDE SEQUENCE [LARGE SCALE GENOMIC DNA]</scope>
    <source>
        <strain evidence="22">KCTC 22280</strain>
    </source>
</reference>
<keyword evidence="13" id="KW-0472">Membrane</keyword>
<dbReference type="InterPro" id="IPR036097">
    <property type="entry name" value="HisK_dim/P_sf"/>
</dbReference>
<feature type="domain" description="Histidine kinase" evidence="16">
    <location>
        <begin position="432"/>
        <end position="652"/>
    </location>
</feature>
<feature type="domain" description="Response regulatory" evidence="17">
    <location>
        <begin position="674"/>
        <end position="794"/>
    </location>
</feature>
<keyword evidence="22" id="KW-1185">Reference proteome</keyword>
<evidence type="ECO:0000256" key="11">
    <source>
        <dbReference type="ARBA" id="ARBA00022989"/>
    </source>
</evidence>
<feature type="domain" description="PAS" evidence="18">
    <location>
        <begin position="303"/>
        <end position="359"/>
    </location>
</feature>
<dbReference type="PROSITE" id="PS50112">
    <property type="entry name" value="PAS"/>
    <property type="match status" value="1"/>
</dbReference>
<feature type="modified residue" description="Phosphohistidine" evidence="14">
    <location>
        <position position="867"/>
    </location>
</feature>
<dbReference type="Gene3D" id="1.20.120.160">
    <property type="entry name" value="HPT domain"/>
    <property type="match status" value="1"/>
</dbReference>
<dbReference type="SMART" id="SM00091">
    <property type="entry name" value="PAS"/>
    <property type="match status" value="2"/>
</dbReference>
<dbReference type="InterPro" id="IPR035965">
    <property type="entry name" value="PAS-like_dom_sf"/>
</dbReference>
<dbReference type="RefSeq" id="WP_189571739.1">
    <property type="nucleotide sequence ID" value="NZ_BMXV01000001.1"/>
</dbReference>
<dbReference type="CDD" id="cd17546">
    <property type="entry name" value="REC_hyHK_CKI1_RcsC-like"/>
    <property type="match status" value="1"/>
</dbReference>
<dbReference type="PANTHER" id="PTHR43047">
    <property type="entry name" value="TWO-COMPONENT HISTIDINE PROTEIN KINASE"/>
    <property type="match status" value="1"/>
</dbReference>
<dbReference type="EMBL" id="BMXV01000001">
    <property type="protein sequence ID" value="GGY59929.1"/>
    <property type="molecule type" value="Genomic_DNA"/>
</dbReference>
<evidence type="ECO:0000313" key="22">
    <source>
        <dbReference type="Proteomes" id="UP000601597"/>
    </source>
</evidence>
<dbReference type="CDD" id="cd00088">
    <property type="entry name" value="HPT"/>
    <property type="match status" value="1"/>
</dbReference>
<dbReference type="InterPro" id="IPR011006">
    <property type="entry name" value="CheY-like_superfamily"/>
</dbReference>
<dbReference type="PROSITE" id="PS50109">
    <property type="entry name" value="HIS_KIN"/>
    <property type="match status" value="1"/>
</dbReference>
<evidence type="ECO:0000256" key="7">
    <source>
        <dbReference type="ARBA" id="ARBA00022679"/>
    </source>
</evidence>
<dbReference type="Pfam" id="PF00072">
    <property type="entry name" value="Response_reg"/>
    <property type="match status" value="1"/>
</dbReference>
<dbReference type="Gene3D" id="3.30.450.40">
    <property type="match status" value="1"/>
</dbReference>
<evidence type="ECO:0000256" key="3">
    <source>
        <dbReference type="ARBA" id="ARBA00012438"/>
    </source>
</evidence>
<dbReference type="InterPro" id="IPR000700">
    <property type="entry name" value="PAS-assoc_C"/>
</dbReference>
<proteinExistence type="predicted"/>
<dbReference type="InterPro" id="IPR004358">
    <property type="entry name" value="Sig_transdc_His_kin-like_C"/>
</dbReference>
<keyword evidence="11" id="KW-1133">Transmembrane helix</keyword>
<dbReference type="SMART" id="SM00448">
    <property type="entry name" value="REC"/>
    <property type="match status" value="1"/>
</dbReference>
<dbReference type="CDD" id="cd16922">
    <property type="entry name" value="HATPase_EvgS-ArcB-TorS-like"/>
    <property type="match status" value="1"/>
</dbReference>
<dbReference type="InterPro" id="IPR029016">
    <property type="entry name" value="GAF-like_dom_sf"/>
</dbReference>
<evidence type="ECO:0000256" key="4">
    <source>
        <dbReference type="ARBA" id="ARBA00022475"/>
    </source>
</evidence>
<dbReference type="InterPro" id="IPR001789">
    <property type="entry name" value="Sig_transdc_resp-reg_receiver"/>
</dbReference>
<dbReference type="PROSITE" id="PS50110">
    <property type="entry name" value="RESPONSE_REGULATORY"/>
    <property type="match status" value="1"/>
</dbReference>
<dbReference type="Gene3D" id="3.30.565.10">
    <property type="entry name" value="Histidine kinase-like ATPase, C-terminal domain"/>
    <property type="match status" value="1"/>
</dbReference>
<dbReference type="SUPFAM" id="SSF55785">
    <property type="entry name" value="PYP-like sensor domain (PAS domain)"/>
    <property type="match status" value="1"/>
</dbReference>
<gene>
    <name evidence="21" type="ORF">GCM10007071_02920</name>
</gene>
<evidence type="ECO:0000256" key="1">
    <source>
        <dbReference type="ARBA" id="ARBA00000085"/>
    </source>
</evidence>
<keyword evidence="5" id="KW-0997">Cell inner membrane</keyword>
<name>A0ABQ3ALS0_9GAMM</name>
<dbReference type="InterPro" id="IPR003594">
    <property type="entry name" value="HATPase_dom"/>
</dbReference>
<organism evidence="21 22">
    <name type="scientific">Marinobacter zhanjiangensis</name>
    <dbReference type="NCBI Taxonomy" id="578215"/>
    <lineage>
        <taxon>Bacteria</taxon>
        <taxon>Pseudomonadati</taxon>
        <taxon>Pseudomonadota</taxon>
        <taxon>Gammaproteobacteria</taxon>
        <taxon>Pseudomonadales</taxon>
        <taxon>Marinobacteraceae</taxon>
        <taxon>Marinobacter</taxon>
    </lineage>
</organism>
<evidence type="ECO:0000256" key="15">
    <source>
        <dbReference type="PROSITE-ProRule" id="PRU00169"/>
    </source>
</evidence>
<dbReference type="PANTHER" id="PTHR43047:SF72">
    <property type="entry name" value="OSMOSENSING HISTIDINE PROTEIN KINASE SLN1"/>
    <property type="match status" value="1"/>
</dbReference>
<dbReference type="InterPro" id="IPR036641">
    <property type="entry name" value="HPT_dom_sf"/>
</dbReference>
<dbReference type="InterPro" id="IPR036890">
    <property type="entry name" value="HATPase_C_sf"/>
</dbReference>
<feature type="domain" description="HPt" evidence="20">
    <location>
        <begin position="828"/>
        <end position="926"/>
    </location>
</feature>
<dbReference type="InterPro" id="IPR005467">
    <property type="entry name" value="His_kinase_dom"/>
</dbReference>
<dbReference type="Pfam" id="PF02518">
    <property type="entry name" value="HATPase_c"/>
    <property type="match status" value="1"/>
</dbReference>
<keyword evidence="10" id="KW-0067">ATP-binding</keyword>
<protein>
    <recommendedName>
        <fullName evidence="3">histidine kinase</fullName>
        <ecNumber evidence="3">2.7.13.3</ecNumber>
    </recommendedName>
</protein>
<dbReference type="Pfam" id="PF13426">
    <property type="entry name" value="PAS_9"/>
    <property type="match status" value="1"/>
</dbReference>
<dbReference type="SUPFAM" id="SSF47384">
    <property type="entry name" value="Homodimeric domain of signal transducing histidine kinase"/>
    <property type="match status" value="1"/>
</dbReference>
<dbReference type="NCBIfam" id="TIGR00229">
    <property type="entry name" value="sensory_box"/>
    <property type="match status" value="1"/>
</dbReference>
<evidence type="ECO:0000256" key="12">
    <source>
        <dbReference type="ARBA" id="ARBA00023012"/>
    </source>
</evidence>
<comment type="catalytic activity">
    <reaction evidence="1">
        <text>ATP + protein L-histidine = ADP + protein N-phospho-L-histidine.</text>
        <dbReference type="EC" id="2.7.13.3"/>
    </reaction>
</comment>
<dbReference type="CDD" id="cd00130">
    <property type="entry name" value="PAS"/>
    <property type="match status" value="1"/>
</dbReference>
<evidence type="ECO:0000259" key="16">
    <source>
        <dbReference type="PROSITE" id="PS50109"/>
    </source>
</evidence>
<evidence type="ECO:0000256" key="5">
    <source>
        <dbReference type="ARBA" id="ARBA00022519"/>
    </source>
</evidence>
<dbReference type="SUPFAM" id="SSF55781">
    <property type="entry name" value="GAF domain-like"/>
    <property type="match status" value="1"/>
</dbReference>
<evidence type="ECO:0000256" key="14">
    <source>
        <dbReference type="PROSITE-ProRule" id="PRU00110"/>
    </source>
</evidence>
<dbReference type="InterPro" id="IPR000014">
    <property type="entry name" value="PAS"/>
</dbReference>
<dbReference type="InterPro" id="IPR008207">
    <property type="entry name" value="Sig_transdc_His_kin_Hpt_dom"/>
</dbReference>
<evidence type="ECO:0000256" key="9">
    <source>
        <dbReference type="ARBA" id="ARBA00022777"/>
    </source>
</evidence>
<dbReference type="Gene3D" id="3.30.450.20">
    <property type="entry name" value="PAS domain"/>
    <property type="match status" value="1"/>
</dbReference>
<dbReference type="SMART" id="SM00065">
    <property type="entry name" value="GAF"/>
    <property type="match status" value="1"/>
</dbReference>
<evidence type="ECO:0000256" key="2">
    <source>
        <dbReference type="ARBA" id="ARBA00004429"/>
    </source>
</evidence>
<feature type="modified residue" description="4-aspartylphosphate" evidence="15">
    <location>
        <position position="724"/>
    </location>
</feature>
<dbReference type="Gene3D" id="3.40.50.2300">
    <property type="match status" value="1"/>
</dbReference>
<evidence type="ECO:0000256" key="10">
    <source>
        <dbReference type="ARBA" id="ARBA00022840"/>
    </source>
</evidence>